<gene>
    <name evidence="1" type="ORF">I8752_07125</name>
</gene>
<proteinExistence type="predicted"/>
<protein>
    <submittedName>
        <fullName evidence="1">Uncharacterized protein</fullName>
    </submittedName>
</protein>
<name>A0A8J7HYU6_9NOST</name>
<dbReference type="EMBL" id="JAECZA010000018">
    <property type="protein sequence ID" value="MBH8572790.1"/>
    <property type="molecule type" value="Genomic_DNA"/>
</dbReference>
<organism evidence="1 2">
    <name type="scientific">Dendronalium phyllosphericum CENA369</name>
    <dbReference type="NCBI Taxonomy" id="1725256"/>
    <lineage>
        <taxon>Bacteria</taxon>
        <taxon>Bacillati</taxon>
        <taxon>Cyanobacteriota</taxon>
        <taxon>Cyanophyceae</taxon>
        <taxon>Nostocales</taxon>
        <taxon>Nostocaceae</taxon>
        <taxon>Dendronalium</taxon>
        <taxon>Dendronalium phyllosphericum</taxon>
    </lineage>
</organism>
<dbReference type="Proteomes" id="UP000662314">
    <property type="component" value="Unassembled WGS sequence"/>
</dbReference>
<sequence length="53" mass="5993">MRASLKSRNTKSILQLSAQGGRSGAVPFHHTGDVIVYRLHLYQKNQKMQQPSK</sequence>
<comment type="caution">
    <text evidence="1">The sequence shown here is derived from an EMBL/GenBank/DDBJ whole genome shotgun (WGS) entry which is preliminary data.</text>
</comment>
<evidence type="ECO:0000313" key="1">
    <source>
        <dbReference type="EMBL" id="MBH8572790.1"/>
    </source>
</evidence>
<reference evidence="1 2" key="1">
    <citation type="journal article" date="2021" name="Int. J. Syst. Evol. Microbiol.">
        <title>Amazonocrinis nigriterrae gen. nov., sp. nov., Atlanticothrix silvestris gen. nov., sp. nov. and Dendronalium phyllosphericum gen. nov., sp. nov., nostocacean cyanobacteria from Brazilian environments.</title>
        <authorList>
            <person name="Alvarenga D.O."/>
            <person name="Andreote A.P.D."/>
            <person name="Branco L.H.Z."/>
            <person name="Delbaje E."/>
            <person name="Cruz R.B."/>
            <person name="Varani A.M."/>
            <person name="Fiore M.F."/>
        </authorList>
    </citation>
    <scope>NUCLEOTIDE SEQUENCE [LARGE SCALE GENOMIC DNA]</scope>
    <source>
        <strain evidence="1 2">CENA369</strain>
    </source>
</reference>
<dbReference type="AlphaFoldDB" id="A0A8J7HYU6"/>
<evidence type="ECO:0000313" key="2">
    <source>
        <dbReference type="Proteomes" id="UP000662314"/>
    </source>
</evidence>
<accession>A0A8J7HYU6</accession>
<keyword evidence="2" id="KW-1185">Reference proteome</keyword>